<keyword evidence="2" id="KW-1185">Reference proteome</keyword>
<sequence>MLPSVVCPQLPTIATRPRDRSGNLTNGAIANLVDLVGISLEFGEGLLSVSIDMSISYFSTAKINDELEITSKRIGRRGGYTGTVVVLRNKTTGEIIAEGRHSLLRSRRSSKL</sequence>
<dbReference type="InterPro" id="IPR029069">
    <property type="entry name" value="HotDog_dom_sf"/>
</dbReference>
<name>A0A540MQ79_MALBA</name>
<evidence type="ECO:0000313" key="2">
    <source>
        <dbReference type="Proteomes" id="UP000315295"/>
    </source>
</evidence>
<dbReference type="Proteomes" id="UP000315295">
    <property type="component" value="Unassembled WGS sequence"/>
</dbReference>
<evidence type="ECO:0008006" key="3">
    <source>
        <dbReference type="Google" id="ProtNLM"/>
    </source>
</evidence>
<dbReference type="STRING" id="106549.A0A540MQ79"/>
<dbReference type="SUPFAM" id="SSF54637">
    <property type="entry name" value="Thioesterase/thiol ester dehydrase-isomerase"/>
    <property type="match status" value="1"/>
</dbReference>
<accession>A0A540MQ79</accession>
<dbReference type="AlphaFoldDB" id="A0A540MQ79"/>
<dbReference type="PANTHER" id="PTHR21660:SF8">
    <property type="entry name" value="OS02G0521700 PROTEIN"/>
    <property type="match status" value="1"/>
</dbReference>
<comment type="caution">
    <text evidence="1">The sequence shown here is derived from an EMBL/GenBank/DDBJ whole genome shotgun (WGS) entry which is preliminary data.</text>
</comment>
<dbReference type="GO" id="GO:0047617">
    <property type="term" value="F:fatty acyl-CoA hydrolase activity"/>
    <property type="evidence" value="ECO:0007669"/>
    <property type="project" value="InterPro"/>
</dbReference>
<dbReference type="Gene3D" id="3.10.129.10">
    <property type="entry name" value="Hotdog Thioesterase"/>
    <property type="match status" value="1"/>
</dbReference>
<dbReference type="PANTHER" id="PTHR21660">
    <property type="entry name" value="THIOESTERASE SUPERFAMILY MEMBER-RELATED"/>
    <property type="match status" value="1"/>
</dbReference>
<gene>
    <name evidence="1" type="ORF">C1H46_013478</name>
</gene>
<reference evidence="1 2" key="1">
    <citation type="journal article" date="2019" name="G3 (Bethesda)">
        <title>Sequencing of a Wild Apple (Malus baccata) Genome Unravels the Differences Between Cultivated and Wild Apple Species Regarding Disease Resistance and Cold Tolerance.</title>
        <authorList>
            <person name="Chen X."/>
        </authorList>
    </citation>
    <scope>NUCLEOTIDE SEQUENCE [LARGE SCALE GENOMIC DNA]</scope>
    <source>
        <strain evidence="2">cv. Shandingzi</strain>
        <tissue evidence="1">Leaves</tissue>
    </source>
</reference>
<dbReference type="EMBL" id="VIEB01000204">
    <property type="protein sequence ID" value="TQE00938.1"/>
    <property type="molecule type" value="Genomic_DNA"/>
</dbReference>
<proteinExistence type="predicted"/>
<protein>
    <recommendedName>
        <fullName evidence="3">Thioesterase domain-containing protein</fullName>
    </recommendedName>
</protein>
<evidence type="ECO:0000313" key="1">
    <source>
        <dbReference type="EMBL" id="TQE00938.1"/>
    </source>
</evidence>
<dbReference type="InterPro" id="IPR039298">
    <property type="entry name" value="ACOT13"/>
</dbReference>
<organism evidence="1 2">
    <name type="scientific">Malus baccata</name>
    <name type="common">Siberian crab apple</name>
    <name type="synonym">Pyrus baccata</name>
    <dbReference type="NCBI Taxonomy" id="106549"/>
    <lineage>
        <taxon>Eukaryota</taxon>
        <taxon>Viridiplantae</taxon>
        <taxon>Streptophyta</taxon>
        <taxon>Embryophyta</taxon>
        <taxon>Tracheophyta</taxon>
        <taxon>Spermatophyta</taxon>
        <taxon>Magnoliopsida</taxon>
        <taxon>eudicotyledons</taxon>
        <taxon>Gunneridae</taxon>
        <taxon>Pentapetalae</taxon>
        <taxon>rosids</taxon>
        <taxon>fabids</taxon>
        <taxon>Rosales</taxon>
        <taxon>Rosaceae</taxon>
        <taxon>Amygdaloideae</taxon>
        <taxon>Maleae</taxon>
        <taxon>Malus</taxon>
    </lineage>
</organism>